<evidence type="ECO:0000313" key="2">
    <source>
        <dbReference type="Proteomes" id="UP000001401"/>
    </source>
</evidence>
<dbReference type="RefSeq" id="WP_013488047.1">
    <property type="nucleotide sequence ID" value="NC_014829.1"/>
</dbReference>
<reference evidence="1 2" key="1">
    <citation type="submission" date="2010-12" db="EMBL/GenBank/DDBJ databases">
        <title>Complete sequence of Bacillus cellulosilyticus DSM 2522.</title>
        <authorList>
            <consortium name="US DOE Joint Genome Institute"/>
            <person name="Lucas S."/>
            <person name="Copeland A."/>
            <person name="Lapidus A."/>
            <person name="Cheng J.-F."/>
            <person name="Bruce D."/>
            <person name="Goodwin L."/>
            <person name="Pitluck S."/>
            <person name="Chertkov O."/>
            <person name="Detter J.C."/>
            <person name="Han C."/>
            <person name="Tapia R."/>
            <person name="Land M."/>
            <person name="Hauser L."/>
            <person name="Jeffries C."/>
            <person name="Kyrpides N."/>
            <person name="Ivanova N."/>
            <person name="Mikhailova N."/>
            <person name="Brumm P."/>
            <person name="Mead D."/>
            <person name="Woyke T."/>
        </authorList>
    </citation>
    <scope>NUCLEOTIDE SEQUENCE [LARGE SCALE GENOMIC DNA]</scope>
    <source>
        <strain evidence="2">ATCC 21833 / DSM 2522 / FERM P-1141 / JCM 9156 / N-4</strain>
    </source>
</reference>
<dbReference type="STRING" id="649639.Bcell_1447"/>
<protein>
    <recommendedName>
        <fullName evidence="3">YheC/YheD family protein</fullName>
    </recommendedName>
</protein>
<dbReference type="InterPro" id="IPR026838">
    <property type="entry name" value="YheC/D"/>
</dbReference>
<evidence type="ECO:0008006" key="3">
    <source>
        <dbReference type="Google" id="ProtNLM"/>
    </source>
</evidence>
<name>E6TUF4_EVAC2</name>
<dbReference type="Pfam" id="PF14398">
    <property type="entry name" value="ATPgrasp_YheCD"/>
    <property type="match status" value="1"/>
</dbReference>
<dbReference type="AlphaFoldDB" id="E6TUF4"/>
<organism evidence="1 2">
    <name type="scientific">Evansella cellulosilytica (strain ATCC 21833 / DSM 2522 / FERM P-1141 / JCM 9156 / N-4)</name>
    <name type="common">Bacillus cellulosilyticus</name>
    <dbReference type="NCBI Taxonomy" id="649639"/>
    <lineage>
        <taxon>Bacteria</taxon>
        <taxon>Bacillati</taxon>
        <taxon>Bacillota</taxon>
        <taxon>Bacilli</taxon>
        <taxon>Bacillales</taxon>
        <taxon>Bacillaceae</taxon>
        <taxon>Evansella</taxon>
    </lineage>
</organism>
<dbReference type="EMBL" id="CP002394">
    <property type="protein sequence ID" value="ADU29710.1"/>
    <property type="molecule type" value="Genomic_DNA"/>
</dbReference>
<dbReference type="OrthoDB" id="7869153at2"/>
<accession>E6TUF4</accession>
<dbReference type="eggNOG" id="COG0189">
    <property type="taxonomic scope" value="Bacteria"/>
</dbReference>
<proteinExistence type="predicted"/>
<keyword evidence="2" id="KW-1185">Reference proteome</keyword>
<gene>
    <name evidence="1" type="ordered locus">Bcell_1447</name>
</gene>
<dbReference type="HOGENOM" id="CLU_044334_0_1_9"/>
<dbReference type="SUPFAM" id="SSF56059">
    <property type="entry name" value="Glutathione synthetase ATP-binding domain-like"/>
    <property type="match status" value="1"/>
</dbReference>
<sequence length="466" mass="53743">MTIKVLVKQREMNDNDDNDLYFPISLLKEWNLNEGDLQTIIYGTKEVRCKVNALKGDSHSICELSKEAWSYFSLPFSISLSINRISNNKMVLGPITGIYTAGFTGSILRPVGDRSFLLAKYIHAARCIGAFAYVFGAHHINWEEEMIEGYTFSDSGWKKVIVPFPDVIYDRLPNRRTEAHPLFSNAREKLQSKYEIPWFNPGFFDKSKIYDILIQLDEVNHLLPKTISAPTQDEIIAFIHEQEHVYMKPKNGSLGVGIHQITYDPNSSFYYCRFRDNTRNRLRRYSSLLHLLKTQFKQGYDQYVIQQGISLMKYQNNPIDFRVHTNKDEKGIWRMSAIAAKIAGPGSVTTHVKSGGHIKLIEEIWEDLDLNKSLLNNIKHTALRLSSAIDKKTDGYIGEIGFDIGVDEQERIWMFEANSKPGRTIFSHPKLSKEDLLTRKMPIQYAIYLYESMIESLYSKKITLIQ</sequence>
<dbReference type="KEGG" id="bco:Bcell_1447"/>
<dbReference type="Proteomes" id="UP000001401">
    <property type="component" value="Chromosome"/>
</dbReference>
<evidence type="ECO:0000313" key="1">
    <source>
        <dbReference type="EMBL" id="ADU29710.1"/>
    </source>
</evidence>